<dbReference type="Proteomes" id="UP000597762">
    <property type="component" value="Unassembled WGS sequence"/>
</dbReference>
<evidence type="ECO:0000313" key="2">
    <source>
        <dbReference type="Proteomes" id="UP000597762"/>
    </source>
</evidence>
<sequence>MKINLPSLSLSLSLSLGNRIFHRIINLTIIFIIIDTTTYEYPKPTSYFLDTVSLQPPYTLLSFFLFSRLLSLSLFHSFHNRSLLGSFHPRSASAPRRHKTSRHSSSSSSTLYSTLLLLLLFRRRHLLHLLLLPARHPYPHCRPPSHPDTDQPTPSLPQPLLLSEQDRALHINDYELHTACTRGELLQQARAAFSLLPTVETAEKKDSVLQRTIGTYNPRPGVRRHDVLGTAQLKNACTPNSTGLYCCLFNL</sequence>
<evidence type="ECO:0000313" key="1">
    <source>
        <dbReference type="EMBL" id="CAE1320079.1"/>
    </source>
</evidence>
<reference evidence="1" key="1">
    <citation type="submission" date="2021-01" db="EMBL/GenBank/DDBJ databases">
        <authorList>
            <person name="Li R."/>
            <person name="Bekaert M."/>
        </authorList>
    </citation>
    <scope>NUCLEOTIDE SEQUENCE</scope>
    <source>
        <strain evidence="1">Farmed</strain>
    </source>
</reference>
<protein>
    <submittedName>
        <fullName evidence="1">Uncharacterized protein</fullName>
    </submittedName>
</protein>
<dbReference type="EMBL" id="CAHIKZ030005149">
    <property type="protein sequence ID" value="CAE1320079.1"/>
    <property type="molecule type" value="Genomic_DNA"/>
</dbReference>
<dbReference type="AlphaFoldDB" id="A0A812ED24"/>
<name>A0A812ED24_ACAPH</name>
<keyword evidence="2" id="KW-1185">Reference proteome</keyword>
<comment type="caution">
    <text evidence="1">The sequence shown here is derived from an EMBL/GenBank/DDBJ whole genome shotgun (WGS) entry which is preliminary data.</text>
</comment>
<accession>A0A812ED24</accession>
<gene>
    <name evidence="1" type="ORF">SPHA_70358</name>
</gene>
<proteinExistence type="predicted"/>
<organism evidence="1 2">
    <name type="scientific">Acanthosepion pharaonis</name>
    <name type="common">Pharaoh cuttlefish</name>
    <name type="synonym">Sepia pharaonis</name>
    <dbReference type="NCBI Taxonomy" id="158019"/>
    <lineage>
        <taxon>Eukaryota</taxon>
        <taxon>Metazoa</taxon>
        <taxon>Spiralia</taxon>
        <taxon>Lophotrochozoa</taxon>
        <taxon>Mollusca</taxon>
        <taxon>Cephalopoda</taxon>
        <taxon>Coleoidea</taxon>
        <taxon>Decapodiformes</taxon>
        <taxon>Sepiida</taxon>
        <taxon>Sepiina</taxon>
        <taxon>Sepiidae</taxon>
        <taxon>Acanthosepion</taxon>
    </lineage>
</organism>